<dbReference type="GO" id="GO:1990904">
    <property type="term" value="C:ribonucleoprotein complex"/>
    <property type="evidence" value="ECO:0007669"/>
    <property type="project" value="UniProtKB-KW"/>
</dbReference>
<dbReference type="SMART" id="SM00978">
    <property type="entry name" value="Tim44"/>
    <property type="match status" value="1"/>
</dbReference>
<feature type="domain" description="Tim44-like" evidence="10">
    <location>
        <begin position="132"/>
        <end position="280"/>
    </location>
</feature>
<name>A0AAW1KKE8_POPJA</name>
<dbReference type="SUPFAM" id="SSF54427">
    <property type="entry name" value="NTF2-like"/>
    <property type="match status" value="1"/>
</dbReference>
<organism evidence="11 12">
    <name type="scientific">Popillia japonica</name>
    <name type="common">Japanese beetle</name>
    <dbReference type="NCBI Taxonomy" id="7064"/>
    <lineage>
        <taxon>Eukaryota</taxon>
        <taxon>Metazoa</taxon>
        <taxon>Ecdysozoa</taxon>
        <taxon>Arthropoda</taxon>
        <taxon>Hexapoda</taxon>
        <taxon>Insecta</taxon>
        <taxon>Pterygota</taxon>
        <taxon>Neoptera</taxon>
        <taxon>Endopterygota</taxon>
        <taxon>Coleoptera</taxon>
        <taxon>Polyphaga</taxon>
        <taxon>Scarabaeiformia</taxon>
        <taxon>Scarabaeidae</taxon>
        <taxon>Rutelinae</taxon>
        <taxon>Popillia</taxon>
    </lineage>
</organism>
<comment type="subcellular location">
    <subcellularLocation>
        <location evidence="1">Mitochondrion</location>
    </subcellularLocation>
</comment>
<dbReference type="FunFam" id="3.10.450.240:FF:000003">
    <property type="entry name" value="39S ribosomal protein L45, mitochondrial"/>
    <property type="match status" value="1"/>
</dbReference>
<dbReference type="GO" id="GO:0005739">
    <property type="term" value="C:mitochondrion"/>
    <property type="evidence" value="ECO:0007669"/>
    <property type="project" value="UniProtKB-SubCell"/>
</dbReference>
<dbReference type="InterPro" id="IPR051975">
    <property type="entry name" value="mtLSU_mL45"/>
</dbReference>
<dbReference type="PANTHER" id="PTHR28554">
    <property type="entry name" value="39S RIBOSOMAL PROTEIN L45, MITOCHONDRIAL"/>
    <property type="match status" value="1"/>
</dbReference>
<keyword evidence="5" id="KW-0687">Ribonucleoprotein</keyword>
<keyword evidence="12" id="KW-1185">Reference proteome</keyword>
<evidence type="ECO:0000256" key="2">
    <source>
        <dbReference type="ARBA" id="ARBA00022946"/>
    </source>
</evidence>
<proteinExistence type="inferred from homology"/>
<accession>A0AAW1KKE8</accession>
<dbReference type="PANTHER" id="PTHR28554:SF1">
    <property type="entry name" value="LARGE RIBOSOMAL SUBUNIT PROTEIN ML45"/>
    <property type="match status" value="1"/>
</dbReference>
<feature type="region of interest" description="Disordered" evidence="9">
    <location>
        <begin position="303"/>
        <end position="328"/>
    </location>
</feature>
<reference evidence="11 12" key="1">
    <citation type="journal article" date="2024" name="BMC Genomics">
        <title>De novo assembly and annotation of Popillia japonica's genome with initial clues to its potential as an invasive pest.</title>
        <authorList>
            <person name="Cucini C."/>
            <person name="Boschi S."/>
            <person name="Funari R."/>
            <person name="Cardaioli E."/>
            <person name="Iannotti N."/>
            <person name="Marturano G."/>
            <person name="Paoli F."/>
            <person name="Bruttini M."/>
            <person name="Carapelli A."/>
            <person name="Frati F."/>
            <person name="Nardi F."/>
        </authorList>
    </citation>
    <scope>NUCLEOTIDE SEQUENCE [LARGE SCALE GENOMIC DNA]</scope>
    <source>
        <strain evidence="11">DMR45628</strain>
    </source>
</reference>
<dbReference type="GO" id="GO:0005840">
    <property type="term" value="C:ribosome"/>
    <property type="evidence" value="ECO:0007669"/>
    <property type="project" value="UniProtKB-KW"/>
</dbReference>
<evidence type="ECO:0000313" key="12">
    <source>
        <dbReference type="Proteomes" id="UP001458880"/>
    </source>
</evidence>
<evidence type="ECO:0000259" key="10">
    <source>
        <dbReference type="SMART" id="SM00978"/>
    </source>
</evidence>
<evidence type="ECO:0000256" key="6">
    <source>
        <dbReference type="ARBA" id="ARBA00038073"/>
    </source>
</evidence>
<sequence length="328" mass="38551">MYLRVGTCTGFHILNNIRCGYILPTVAVQVRYRRTKHWDPKWKPLRKLKVMEVELPKYNENYDAVTEEETKSRLKEQGILPPRPWIERQFHISCTGGIFEPYIPPEGDGKISPITTQGAKQKLQFLEKKTRTMMAIRKIRSFEDDFDTTDFCKTAENIYIKSHEMLALKDKYKIREFITERAYPEVMHNIRDKTINWKFIKSIELPRIVHARCTDIITKENIFAQLTVRFHTQQVLAIYDRFGRLMYGSEIIAKDVLEYVVFEKHLANEYGVWRIHDKIIPDWMPDKEPSALTHKRILRSETQLPDSTAITDTKAAPETNVKLSDNST</sequence>
<comment type="caution">
    <text evidence="11">The sequence shown here is derived from an EMBL/GenBank/DDBJ whole genome shotgun (WGS) entry which is preliminary data.</text>
</comment>
<dbReference type="AlphaFoldDB" id="A0AAW1KKE8"/>
<dbReference type="Gene3D" id="3.10.450.240">
    <property type="match status" value="1"/>
</dbReference>
<keyword evidence="2" id="KW-0809">Transit peptide</keyword>
<evidence type="ECO:0000256" key="4">
    <source>
        <dbReference type="ARBA" id="ARBA00023128"/>
    </source>
</evidence>
<comment type="similarity">
    <text evidence="6">Belongs to the mitochondrion-specific ribosomal protein mL45 family.</text>
</comment>
<dbReference type="Proteomes" id="UP001458880">
    <property type="component" value="Unassembled WGS sequence"/>
</dbReference>
<keyword evidence="3" id="KW-0689">Ribosomal protein</keyword>
<dbReference type="EMBL" id="JASPKY010000216">
    <property type="protein sequence ID" value="KAK9719824.1"/>
    <property type="molecule type" value="Genomic_DNA"/>
</dbReference>
<evidence type="ECO:0000313" key="11">
    <source>
        <dbReference type="EMBL" id="KAK9719824.1"/>
    </source>
</evidence>
<evidence type="ECO:0000256" key="5">
    <source>
        <dbReference type="ARBA" id="ARBA00023274"/>
    </source>
</evidence>
<gene>
    <name evidence="11" type="ORF">QE152_g22445</name>
</gene>
<evidence type="ECO:0000256" key="9">
    <source>
        <dbReference type="SAM" id="MobiDB-lite"/>
    </source>
</evidence>
<dbReference type="InterPro" id="IPR007379">
    <property type="entry name" value="Tim44-like_dom"/>
</dbReference>
<keyword evidence="4" id="KW-0496">Mitochondrion</keyword>
<protein>
    <recommendedName>
        <fullName evidence="7">Large ribosomal subunit protein mL45</fullName>
    </recommendedName>
    <alternativeName>
        <fullName evidence="8">39S ribosomal protein L45, mitochondrial</fullName>
    </alternativeName>
</protein>
<dbReference type="Pfam" id="PF04280">
    <property type="entry name" value="Tim44"/>
    <property type="match status" value="1"/>
</dbReference>
<dbReference type="InterPro" id="IPR032710">
    <property type="entry name" value="NTF2-like_dom_sf"/>
</dbReference>
<evidence type="ECO:0000256" key="1">
    <source>
        <dbReference type="ARBA" id="ARBA00004173"/>
    </source>
</evidence>
<evidence type="ECO:0000256" key="7">
    <source>
        <dbReference type="ARBA" id="ARBA00039448"/>
    </source>
</evidence>
<evidence type="ECO:0000256" key="3">
    <source>
        <dbReference type="ARBA" id="ARBA00022980"/>
    </source>
</evidence>
<evidence type="ECO:0000256" key="8">
    <source>
        <dbReference type="ARBA" id="ARBA00043031"/>
    </source>
</evidence>